<proteinExistence type="predicted"/>
<keyword evidence="2" id="KW-1185">Reference proteome</keyword>
<comment type="caution">
    <text evidence="1">The sequence shown here is derived from an EMBL/GenBank/DDBJ whole genome shotgun (WGS) entry which is preliminary data.</text>
</comment>
<evidence type="ECO:0000313" key="1">
    <source>
        <dbReference type="EMBL" id="KAF8377016.1"/>
    </source>
</evidence>
<evidence type="ECO:0008006" key="3">
    <source>
        <dbReference type="Google" id="ProtNLM"/>
    </source>
</evidence>
<dbReference type="AlphaFoldDB" id="A0A834Y7K0"/>
<dbReference type="EMBL" id="JABCRI010000024">
    <property type="protein sequence ID" value="KAF8377016.1"/>
    <property type="molecule type" value="Genomic_DNA"/>
</dbReference>
<dbReference type="OMA" id="SESTLCH"/>
<reference evidence="1 2" key="1">
    <citation type="submission" date="2020-04" db="EMBL/GenBank/DDBJ databases">
        <title>Plant Genome Project.</title>
        <authorList>
            <person name="Zhang R.-G."/>
        </authorList>
    </citation>
    <scope>NUCLEOTIDE SEQUENCE [LARGE SCALE GENOMIC DNA]</scope>
    <source>
        <strain evidence="1">YNK0</strain>
        <tissue evidence="1">Leaf</tissue>
    </source>
</reference>
<sequence length="285" mass="33674">MFRLVPHHKKQILGERRWDYMNPDILVNIFERLPLRELLYRVGYICRSWLSATLETLFPLGEMLDLRRLDSIKEPCFRIKILIFLKIMLSRHPTTGWIKIYFPRYKLKEEAFVYIAQRSPSLRHIIFPRIELTIHPFKAISYWKDLREFSSGFYHVISVRTFKKLNTCCKHLCILDLYGRLGDEGASVIATSFPKLRYLRLRHCVLSVDALSIILDGHKNLLELDVRHTVCTDYKYLDFVEGKVRLKELKEEIHLKAAGIKEYLHCEGKLCPECGFRFNRGPASN</sequence>
<protein>
    <recommendedName>
        <fullName evidence="3">F-box domain-containing protein</fullName>
    </recommendedName>
</protein>
<dbReference type="SUPFAM" id="SSF52047">
    <property type="entry name" value="RNI-like"/>
    <property type="match status" value="1"/>
</dbReference>
<dbReference type="Gene3D" id="1.20.1280.50">
    <property type="match status" value="1"/>
</dbReference>
<dbReference type="OrthoDB" id="722566at2759"/>
<gene>
    <name evidence="1" type="ORF">HHK36_030388</name>
</gene>
<dbReference type="SUPFAM" id="SSF81383">
    <property type="entry name" value="F-box domain"/>
    <property type="match status" value="1"/>
</dbReference>
<dbReference type="InterPro" id="IPR032675">
    <property type="entry name" value="LRR_dom_sf"/>
</dbReference>
<dbReference type="Proteomes" id="UP000655225">
    <property type="component" value="Unassembled WGS sequence"/>
</dbReference>
<evidence type="ECO:0000313" key="2">
    <source>
        <dbReference type="Proteomes" id="UP000655225"/>
    </source>
</evidence>
<dbReference type="InterPro" id="IPR036047">
    <property type="entry name" value="F-box-like_dom_sf"/>
</dbReference>
<dbReference type="PANTHER" id="PTHR38926:SF5">
    <property type="entry name" value="F-BOX AND LEUCINE-RICH REPEAT PROTEIN 6"/>
    <property type="match status" value="1"/>
</dbReference>
<accession>A0A834Y7K0</accession>
<dbReference type="PANTHER" id="PTHR38926">
    <property type="entry name" value="F-BOX DOMAIN CONTAINING PROTEIN, EXPRESSED"/>
    <property type="match status" value="1"/>
</dbReference>
<name>A0A834Y7K0_TETSI</name>
<dbReference type="Gene3D" id="3.80.10.10">
    <property type="entry name" value="Ribonuclease Inhibitor"/>
    <property type="match status" value="1"/>
</dbReference>
<organism evidence="1 2">
    <name type="scientific">Tetracentron sinense</name>
    <name type="common">Spur-leaf</name>
    <dbReference type="NCBI Taxonomy" id="13715"/>
    <lineage>
        <taxon>Eukaryota</taxon>
        <taxon>Viridiplantae</taxon>
        <taxon>Streptophyta</taxon>
        <taxon>Embryophyta</taxon>
        <taxon>Tracheophyta</taxon>
        <taxon>Spermatophyta</taxon>
        <taxon>Magnoliopsida</taxon>
        <taxon>Trochodendrales</taxon>
        <taxon>Trochodendraceae</taxon>
        <taxon>Tetracentron</taxon>
    </lineage>
</organism>